<dbReference type="Pfam" id="PF25601">
    <property type="entry name" value="AAA_lid_14"/>
    <property type="match status" value="1"/>
</dbReference>
<feature type="domain" description="Sigma-54 factor interaction" evidence="6">
    <location>
        <begin position="60"/>
        <end position="290"/>
    </location>
</feature>
<evidence type="ECO:0000313" key="8">
    <source>
        <dbReference type="Proteomes" id="UP000886752"/>
    </source>
</evidence>
<dbReference type="InterPro" id="IPR058031">
    <property type="entry name" value="AAA_lid_NorR"/>
</dbReference>
<keyword evidence="2" id="KW-0067">ATP-binding</keyword>
<proteinExistence type="predicted"/>
<dbReference type="SMART" id="SM00382">
    <property type="entry name" value="AAA"/>
    <property type="match status" value="1"/>
</dbReference>
<dbReference type="PROSITE" id="PS00676">
    <property type="entry name" value="SIGMA54_INTERACT_2"/>
    <property type="match status" value="1"/>
</dbReference>
<dbReference type="GO" id="GO:0006355">
    <property type="term" value="P:regulation of DNA-templated transcription"/>
    <property type="evidence" value="ECO:0007669"/>
    <property type="project" value="InterPro"/>
</dbReference>
<gene>
    <name evidence="7" type="ORF">H9894_06280</name>
</gene>
<dbReference type="InterPro" id="IPR003593">
    <property type="entry name" value="AAA+_ATPase"/>
</dbReference>
<dbReference type="Gene3D" id="1.10.10.60">
    <property type="entry name" value="Homeodomain-like"/>
    <property type="match status" value="1"/>
</dbReference>
<name>A0A9D1PY69_9BACT</name>
<evidence type="ECO:0000256" key="2">
    <source>
        <dbReference type="ARBA" id="ARBA00022840"/>
    </source>
</evidence>
<evidence type="ECO:0000313" key="7">
    <source>
        <dbReference type="EMBL" id="HIW00782.1"/>
    </source>
</evidence>
<dbReference type="InterPro" id="IPR025943">
    <property type="entry name" value="Sigma_54_int_dom_ATP-bd_2"/>
</dbReference>
<dbReference type="InterPro" id="IPR002078">
    <property type="entry name" value="Sigma_54_int"/>
</dbReference>
<dbReference type="InterPro" id="IPR009057">
    <property type="entry name" value="Homeodomain-like_sf"/>
</dbReference>
<dbReference type="InterPro" id="IPR025944">
    <property type="entry name" value="Sigma_54_int_dom_CS"/>
</dbReference>
<dbReference type="GO" id="GO:0005524">
    <property type="term" value="F:ATP binding"/>
    <property type="evidence" value="ECO:0007669"/>
    <property type="project" value="UniProtKB-KW"/>
</dbReference>
<evidence type="ECO:0000256" key="1">
    <source>
        <dbReference type="ARBA" id="ARBA00022741"/>
    </source>
</evidence>
<dbReference type="PANTHER" id="PTHR32071">
    <property type="entry name" value="TRANSCRIPTIONAL REGULATORY PROTEIN"/>
    <property type="match status" value="1"/>
</dbReference>
<evidence type="ECO:0000259" key="6">
    <source>
        <dbReference type="PROSITE" id="PS50045"/>
    </source>
</evidence>
<dbReference type="SUPFAM" id="SSF52540">
    <property type="entry name" value="P-loop containing nucleoside triphosphate hydrolases"/>
    <property type="match status" value="1"/>
</dbReference>
<dbReference type="Proteomes" id="UP000886752">
    <property type="component" value="Unassembled WGS sequence"/>
</dbReference>
<keyword evidence="1" id="KW-0547">Nucleotide-binding</keyword>
<evidence type="ECO:0000256" key="5">
    <source>
        <dbReference type="ARBA" id="ARBA00023163"/>
    </source>
</evidence>
<dbReference type="Pfam" id="PF02954">
    <property type="entry name" value="HTH_8"/>
    <property type="match status" value="1"/>
</dbReference>
<keyword evidence="4" id="KW-0238">DNA-binding</keyword>
<dbReference type="InterPro" id="IPR002197">
    <property type="entry name" value="HTH_Fis"/>
</dbReference>
<dbReference type="InterPro" id="IPR025662">
    <property type="entry name" value="Sigma_54_int_dom_ATP-bd_1"/>
</dbReference>
<evidence type="ECO:0000256" key="4">
    <source>
        <dbReference type="ARBA" id="ARBA00023125"/>
    </source>
</evidence>
<keyword evidence="3" id="KW-0805">Transcription regulation</keyword>
<sequence>MRQPCHYLVNFWSFAPDAFRREHIARLEALLVAVRTCVEESYTDYPFLAGGADRTTGCERLQQCRGLTRVLESVRRVAPTRATVLIQGESGTGKEIVAEALYELSARKDRRFVRVNCGALTESLLESELFGHVRGAFTGAIENKAGFFEYASGGTLFLDEVGELSLQAQARLLRVIDTGTLQRIDSPETMPVDVRLITATNRDLLQMVREKTFRRDLYYRLAVYRIALPPLREHTVDIEPLVRFFLRRKAADYQSEAIPMPSREELQKLQEYSWPGNIRELQNVVERALIDRCGRQPGAPVHFDLELEMSQEEAKGTLEEWPTLEGLEKQYIGRVLKKCHYRLTGPRGAAALLGIHYTTLRAKMEKYGLR</sequence>
<dbReference type="PROSITE" id="PS50045">
    <property type="entry name" value="SIGMA54_INTERACT_4"/>
    <property type="match status" value="1"/>
</dbReference>
<dbReference type="Gene3D" id="3.40.50.300">
    <property type="entry name" value="P-loop containing nucleotide triphosphate hydrolases"/>
    <property type="match status" value="1"/>
</dbReference>
<protein>
    <submittedName>
        <fullName evidence="7">Sigma 54-interacting transcriptional regulator</fullName>
    </submittedName>
</protein>
<dbReference type="CDD" id="cd00009">
    <property type="entry name" value="AAA"/>
    <property type="match status" value="1"/>
</dbReference>
<dbReference type="PROSITE" id="PS00688">
    <property type="entry name" value="SIGMA54_INTERACT_3"/>
    <property type="match status" value="1"/>
</dbReference>
<dbReference type="SUPFAM" id="SSF46689">
    <property type="entry name" value="Homeodomain-like"/>
    <property type="match status" value="1"/>
</dbReference>
<dbReference type="AlphaFoldDB" id="A0A9D1PY69"/>
<reference evidence="7" key="1">
    <citation type="journal article" date="2021" name="PeerJ">
        <title>Extensive microbial diversity within the chicken gut microbiome revealed by metagenomics and culture.</title>
        <authorList>
            <person name="Gilroy R."/>
            <person name="Ravi A."/>
            <person name="Getino M."/>
            <person name="Pursley I."/>
            <person name="Horton D.L."/>
            <person name="Alikhan N.F."/>
            <person name="Baker D."/>
            <person name="Gharbi K."/>
            <person name="Hall N."/>
            <person name="Watson M."/>
            <person name="Adriaenssens E.M."/>
            <person name="Foster-Nyarko E."/>
            <person name="Jarju S."/>
            <person name="Secka A."/>
            <person name="Antonio M."/>
            <person name="Oren A."/>
            <person name="Chaudhuri R.R."/>
            <person name="La Ragione R."/>
            <person name="Hildebrand F."/>
            <person name="Pallen M.J."/>
        </authorList>
    </citation>
    <scope>NUCLEOTIDE SEQUENCE</scope>
    <source>
        <strain evidence="7">ChiHecec2B26-446</strain>
    </source>
</reference>
<evidence type="ECO:0000256" key="3">
    <source>
        <dbReference type="ARBA" id="ARBA00023015"/>
    </source>
</evidence>
<dbReference type="Gene3D" id="1.10.8.60">
    <property type="match status" value="1"/>
</dbReference>
<dbReference type="PANTHER" id="PTHR32071:SF117">
    <property type="entry name" value="PTS-DEPENDENT DIHYDROXYACETONE KINASE OPERON REGULATORY PROTEIN-RELATED"/>
    <property type="match status" value="1"/>
</dbReference>
<dbReference type="InterPro" id="IPR027417">
    <property type="entry name" value="P-loop_NTPase"/>
</dbReference>
<keyword evidence="5" id="KW-0804">Transcription</keyword>
<accession>A0A9D1PY69</accession>
<reference evidence="7" key="2">
    <citation type="submission" date="2021-04" db="EMBL/GenBank/DDBJ databases">
        <authorList>
            <person name="Gilroy R."/>
        </authorList>
    </citation>
    <scope>NUCLEOTIDE SEQUENCE</scope>
    <source>
        <strain evidence="7">ChiHecec2B26-446</strain>
    </source>
</reference>
<organism evidence="7 8">
    <name type="scientific">Candidatus Desulfovibrio intestinipullorum</name>
    <dbReference type="NCBI Taxonomy" id="2838536"/>
    <lineage>
        <taxon>Bacteria</taxon>
        <taxon>Pseudomonadati</taxon>
        <taxon>Thermodesulfobacteriota</taxon>
        <taxon>Desulfovibrionia</taxon>
        <taxon>Desulfovibrionales</taxon>
        <taxon>Desulfovibrionaceae</taxon>
        <taxon>Desulfovibrio</taxon>
    </lineage>
</organism>
<dbReference type="EMBL" id="DXHV01000061">
    <property type="protein sequence ID" value="HIW00782.1"/>
    <property type="molecule type" value="Genomic_DNA"/>
</dbReference>
<dbReference type="PROSITE" id="PS00675">
    <property type="entry name" value="SIGMA54_INTERACT_1"/>
    <property type="match status" value="1"/>
</dbReference>
<dbReference type="GO" id="GO:0043565">
    <property type="term" value="F:sequence-specific DNA binding"/>
    <property type="evidence" value="ECO:0007669"/>
    <property type="project" value="InterPro"/>
</dbReference>
<dbReference type="Pfam" id="PF00158">
    <property type="entry name" value="Sigma54_activat"/>
    <property type="match status" value="1"/>
</dbReference>
<dbReference type="FunFam" id="3.40.50.300:FF:000006">
    <property type="entry name" value="DNA-binding transcriptional regulator NtrC"/>
    <property type="match status" value="1"/>
</dbReference>
<comment type="caution">
    <text evidence="7">The sequence shown here is derived from an EMBL/GenBank/DDBJ whole genome shotgun (WGS) entry which is preliminary data.</text>
</comment>